<dbReference type="KEGG" id="dzi:111317730"/>
<protein>
    <submittedName>
        <fullName evidence="3">Defensin-like protein 263</fullName>
    </submittedName>
</protein>
<sequence length="101" mass="10391">MASFGVASLLVMFLVASCVSNSVARECSRDIECAFICKHGGFCDLKTGKCSCLPASELASNVVSIVDAKCENDADCAKPCPPGCVIHNCVGGSCFCDQCGA</sequence>
<gene>
    <name evidence="3" type="primary">LOC111317730</name>
</gene>
<feature type="chain" id="PRO_5028096139" evidence="1">
    <location>
        <begin position="25"/>
        <end position="101"/>
    </location>
</feature>
<evidence type="ECO:0000313" key="2">
    <source>
        <dbReference type="Proteomes" id="UP000515121"/>
    </source>
</evidence>
<accession>A0A6P6BFK1</accession>
<dbReference type="OrthoDB" id="1000999at2759"/>
<dbReference type="AlphaFoldDB" id="A0A6P6BFK1"/>
<reference evidence="3" key="1">
    <citation type="submission" date="2025-08" db="UniProtKB">
        <authorList>
            <consortium name="RefSeq"/>
        </authorList>
    </citation>
    <scope>IDENTIFICATION</scope>
    <source>
        <tissue evidence="3">Fruit stalk</tissue>
    </source>
</reference>
<feature type="signal peptide" evidence="1">
    <location>
        <begin position="1"/>
        <end position="24"/>
    </location>
</feature>
<evidence type="ECO:0000256" key="1">
    <source>
        <dbReference type="SAM" id="SignalP"/>
    </source>
</evidence>
<dbReference type="GeneID" id="111317730"/>
<organism evidence="2 3">
    <name type="scientific">Durio zibethinus</name>
    <name type="common">Durian</name>
    <dbReference type="NCBI Taxonomy" id="66656"/>
    <lineage>
        <taxon>Eukaryota</taxon>
        <taxon>Viridiplantae</taxon>
        <taxon>Streptophyta</taxon>
        <taxon>Embryophyta</taxon>
        <taxon>Tracheophyta</taxon>
        <taxon>Spermatophyta</taxon>
        <taxon>Magnoliopsida</taxon>
        <taxon>eudicotyledons</taxon>
        <taxon>Gunneridae</taxon>
        <taxon>Pentapetalae</taxon>
        <taxon>rosids</taxon>
        <taxon>malvids</taxon>
        <taxon>Malvales</taxon>
        <taxon>Malvaceae</taxon>
        <taxon>Helicteroideae</taxon>
        <taxon>Durio</taxon>
    </lineage>
</organism>
<name>A0A6P6BFK1_DURZI</name>
<evidence type="ECO:0000313" key="3">
    <source>
        <dbReference type="RefSeq" id="XP_022775881.1"/>
    </source>
</evidence>
<proteinExistence type="predicted"/>
<keyword evidence="1" id="KW-0732">Signal</keyword>
<dbReference type="RefSeq" id="XP_022775881.1">
    <property type="nucleotide sequence ID" value="XM_022920146.1"/>
</dbReference>
<dbReference type="Proteomes" id="UP000515121">
    <property type="component" value="Unplaced"/>
</dbReference>
<keyword evidence="2" id="KW-1185">Reference proteome</keyword>